<evidence type="ECO:0000313" key="3">
    <source>
        <dbReference type="Proteomes" id="UP000255423"/>
    </source>
</evidence>
<dbReference type="SUPFAM" id="SSF52540">
    <property type="entry name" value="P-loop containing nucleoside triphosphate hydrolases"/>
    <property type="match status" value="1"/>
</dbReference>
<dbReference type="Pfam" id="PF13304">
    <property type="entry name" value="AAA_21"/>
    <property type="match status" value="1"/>
</dbReference>
<dbReference type="PANTHER" id="PTHR40396">
    <property type="entry name" value="ATPASE-LIKE PROTEIN"/>
    <property type="match status" value="1"/>
</dbReference>
<proteinExistence type="predicted"/>
<feature type="domain" description="ATPase AAA-type core" evidence="1">
    <location>
        <begin position="29"/>
        <end position="373"/>
    </location>
</feature>
<sequence length="448" mass="50492">MSVIQIQSITLNNFKNVAHGSVEFKNHVLGVYGQNGSGKTAIINALELLQILARGESLHPALAHYILQGKNSSECTFVFNVLDGEKITKTLSYTFTIERHPESRLQVVAEQLAEKVPDKKQTTLVKYEKNNESQWLTPAADWKAITTNKDYAIKLGVLKELAGKELRSFIFSNEFSKNVRESQLANVERINTIDQLKLYIQNNIFVVRNNGNGPYNFDVALPVNFKHTENQNSIYGNIMLSLGEPNVLPIPMFDIINKTFNEMNIVLQEIVPGLKAIILNEGRQYLPDGKLGVRFELLSQRDDNPAIPLLFESEGIKKIISILSLLISVYNNPSTFLAVDELDAGVFEFLLGEILEIIEEKANGKLLFTSHNLRPLEMIKKESLIFTTTNPENRYTRLSGLQTNNNPRSVYLRSISLGGQKDPIYQETNHFKIARAFRKAGKIVNGKN</sequence>
<dbReference type="Proteomes" id="UP000255423">
    <property type="component" value="Unassembled WGS sequence"/>
</dbReference>
<dbReference type="InterPro" id="IPR003959">
    <property type="entry name" value="ATPase_AAA_core"/>
</dbReference>
<dbReference type="RefSeq" id="WP_109572953.1">
    <property type="nucleotide sequence ID" value="NZ_UHJL01000002.1"/>
</dbReference>
<dbReference type="GO" id="GO:0005524">
    <property type="term" value="F:ATP binding"/>
    <property type="evidence" value="ECO:0007669"/>
    <property type="project" value="InterPro"/>
</dbReference>
<gene>
    <name evidence="2" type="ORF">SAMN05661053_1885</name>
</gene>
<evidence type="ECO:0000259" key="1">
    <source>
        <dbReference type="Pfam" id="PF13304"/>
    </source>
</evidence>
<dbReference type="AlphaFoldDB" id="A0A380S5I3"/>
<dbReference type="InterPro" id="IPR027417">
    <property type="entry name" value="P-loop_NTPase"/>
</dbReference>
<reference evidence="2 3" key="1">
    <citation type="submission" date="2017-08" db="EMBL/GenBank/DDBJ databases">
        <authorList>
            <person name="de Groot N.N."/>
        </authorList>
    </citation>
    <scope>NUCLEOTIDE SEQUENCE [LARGE SCALE GENOMIC DNA]</scope>
    <source>
        <strain evidence="2 3">HM2</strain>
    </source>
</reference>
<evidence type="ECO:0000313" key="2">
    <source>
        <dbReference type="EMBL" id="SUQ24479.1"/>
    </source>
</evidence>
<dbReference type="PANTHER" id="PTHR40396:SF1">
    <property type="entry name" value="ATPASE AAA-TYPE CORE DOMAIN-CONTAINING PROTEIN"/>
    <property type="match status" value="1"/>
</dbReference>
<organism evidence="2 3">
    <name type="scientific">Fibrobacter succinogenes</name>
    <name type="common">Bacteroides succinogenes</name>
    <dbReference type="NCBI Taxonomy" id="833"/>
    <lineage>
        <taxon>Bacteria</taxon>
        <taxon>Pseudomonadati</taxon>
        <taxon>Fibrobacterota</taxon>
        <taxon>Fibrobacteria</taxon>
        <taxon>Fibrobacterales</taxon>
        <taxon>Fibrobacteraceae</taxon>
        <taxon>Fibrobacter</taxon>
    </lineage>
</organism>
<name>A0A380S5I3_FIBSU</name>
<dbReference type="GO" id="GO:0016887">
    <property type="term" value="F:ATP hydrolysis activity"/>
    <property type="evidence" value="ECO:0007669"/>
    <property type="project" value="InterPro"/>
</dbReference>
<accession>A0A380S5I3</accession>
<dbReference type="EMBL" id="UHJL01000002">
    <property type="protein sequence ID" value="SUQ24479.1"/>
    <property type="molecule type" value="Genomic_DNA"/>
</dbReference>
<protein>
    <submittedName>
        <fullName evidence="2">AAA domain-containing protein, putative AbiEii toxin, Type IV TA system</fullName>
    </submittedName>
</protein>
<dbReference type="Gene3D" id="3.40.50.300">
    <property type="entry name" value="P-loop containing nucleotide triphosphate hydrolases"/>
    <property type="match status" value="1"/>
</dbReference>